<name>A0ABQ6HRS6_9MICO</name>
<dbReference type="CDD" id="cd02213">
    <property type="entry name" value="cupin_PMI_typeII_C"/>
    <property type="match status" value="1"/>
</dbReference>
<evidence type="ECO:0000313" key="3">
    <source>
        <dbReference type="Proteomes" id="UP001157109"/>
    </source>
</evidence>
<dbReference type="InterPro" id="IPR001538">
    <property type="entry name" value="Man6P_isomerase-2_C"/>
</dbReference>
<dbReference type="PANTHER" id="PTHR46390">
    <property type="entry name" value="MANNOSE-1-PHOSPHATE GUANYLYLTRANSFERASE"/>
    <property type="match status" value="1"/>
</dbReference>
<proteinExistence type="predicted"/>
<gene>
    <name evidence="2" type="ORF">GCM10025862_23990</name>
</gene>
<feature type="domain" description="Mannose-6-phosphate isomerase type II C-terminal" evidence="1">
    <location>
        <begin position="14"/>
        <end position="116"/>
    </location>
</feature>
<dbReference type="SUPFAM" id="SSF51182">
    <property type="entry name" value="RmlC-like cupins"/>
    <property type="match status" value="1"/>
</dbReference>
<dbReference type="PANTHER" id="PTHR46390:SF1">
    <property type="entry name" value="MANNOSE-1-PHOSPHATE GUANYLYLTRANSFERASE"/>
    <property type="match status" value="1"/>
</dbReference>
<dbReference type="Pfam" id="PF01050">
    <property type="entry name" value="MannoseP_isomer"/>
    <property type="match status" value="1"/>
</dbReference>
<dbReference type="EMBL" id="BSUJ01000001">
    <property type="protein sequence ID" value="GMA20378.1"/>
    <property type="molecule type" value="Genomic_DNA"/>
</dbReference>
<evidence type="ECO:0000313" key="2">
    <source>
        <dbReference type="EMBL" id="GMA20378.1"/>
    </source>
</evidence>
<organism evidence="2 3">
    <name type="scientific">Arsenicicoccus piscis</name>
    <dbReference type="NCBI Taxonomy" id="673954"/>
    <lineage>
        <taxon>Bacteria</taxon>
        <taxon>Bacillati</taxon>
        <taxon>Actinomycetota</taxon>
        <taxon>Actinomycetes</taxon>
        <taxon>Micrococcales</taxon>
        <taxon>Intrasporangiaceae</taxon>
        <taxon>Arsenicicoccus</taxon>
    </lineage>
</organism>
<dbReference type="InterPro" id="IPR014710">
    <property type="entry name" value="RmlC-like_jellyroll"/>
</dbReference>
<sequence length="125" mass="14587">MPLDDPRTRVFVAERPWGQFEQFVHNERVTVKIITVLPGRRLSLQRHENRGELWIVLDHAMRVEVGDQEWDAMPGEQVWVPDHTLHRLSNTLSTPCRVMEVAFGPFDEADIERLEDDYARADPEA</sequence>
<dbReference type="Proteomes" id="UP001157109">
    <property type="component" value="Unassembled WGS sequence"/>
</dbReference>
<evidence type="ECO:0000259" key="1">
    <source>
        <dbReference type="Pfam" id="PF01050"/>
    </source>
</evidence>
<keyword evidence="3" id="KW-1185">Reference proteome</keyword>
<dbReference type="InterPro" id="IPR011051">
    <property type="entry name" value="RmlC_Cupin_sf"/>
</dbReference>
<accession>A0ABQ6HRS6</accession>
<dbReference type="RefSeq" id="WP_241445438.1">
    <property type="nucleotide sequence ID" value="NZ_BSUJ01000001.1"/>
</dbReference>
<protein>
    <recommendedName>
        <fullName evidence="1">Mannose-6-phosphate isomerase type II C-terminal domain-containing protein</fullName>
    </recommendedName>
</protein>
<reference evidence="3" key="1">
    <citation type="journal article" date="2019" name="Int. J. Syst. Evol. Microbiol.">
        <title>The Global Catalogue of Microorganisms (GCM) 10K type strain sequencing project: providing services to taxonomists for standard genome sequencing and annotation.</title>
        <authorList>
            <consortium name="The Broad Institute Genomics Platform"/>
            <consortium name="The Broad Institute Genome Sequencing Center for Infectious Disease"/>
            <person name="Wu L."/>
            <person name="Ma J."/>
        </authorList>
    </citation>
    <scope>NUCLEOTIDE SEQUENCE [LARGE SCALE GENOMIC DNA]</scope>
    <source>
        <strain evidence="3">NBRC 105830</strain>
    </source>
</reference>
<dbReference type="Gene3D" id="2.60.120.10">
    <property type="entry name" value="Jelly Rolls"/>
    <property type="match status" value="1"/>
</dbReference>
<dbReference type="InterPro" id="IPR051161">
    <property type="entry name" value="Mannose-6P_isomerase_type2"/>
</dbReference>
<comment type="caution">
    <text evidence="2">The sequence shown here is derived from an EMBL/GenBank/DDBJ whole genome shotgun (WGS) entry which is preliminary data.</text>
</comment>